<dbReference type="Proteomes" id="UP000547976">
    <property type="component" value="Unassembled WGS sequence"/>
</dbReference>
<dbReference type="OrthoDB" id="2157530at2759"/>
<evidence type="ECO:0000313" key="2">
    <source>
        <dbReference type="EMBL" id="KAF5611423.1"/>
    </source>
</evidence>
<dbReference type="AlphaFoldDB" id="A0A8H5QCE0"/>
<proteinExistence type="predicted"/>
<dbReference type="Pfam" id="PF06985">
    <property type="entry name" value="HET"/>
    <property type="match status" value="1"/>
</dbReference>
<evidence type="ECO:0000259" key="1">
    <source>
        <dbReference type="Pfam" id="PF06985"/>
    </source>
</evidence>
<name>A0A8H5QCE0_GIBSU</name>
<feature type="domain" description="Heterokaryon incompatibility" evidence="1">
    <location>
        <begin position="71"/>
        <end position="257"/>
    </location>
</feature>
<organism evidence="2 3">
    <name type="scientific">Gibberella subglutinans</name>
    <name type="common">Fusarium subglutinans</name>
    <dbReference type="NCBI Taxonomy" id="42677"/>
    <lineage>
        <taxon>Eukaryota</taxon>
        <taxon>Fungi</taxon>
        <taxon>Dikarya</taxon>
        <taxon>Ascomycota</taxon>
        <taxon>Pezizomycotina</taxon>
        <taxon>Sordariomycetes</taxon>
        <taxon>Hypocreomycetidae</taxon>
        <taxon>Hypocreales</taxon>
        <taxon>Nectriaceae</taxon>
        <taxon>Fusarium</taxon>
        <taxon>Fusarium fujikuroi species complex</taxon>
    </lineage>
</organism>
<sequence>MTSLQINLIEPPNTPTYTSYLPPLKYEKLPTPSSIRLLKIDRLHSIKDNLDLFRPITCSLVVKDLNDRPKYDALSYTWGDPLGRESSSSDSTAPGGWATTPFGMACNGQRVKVTTNLHTALIAIRYHLSKPQTPISQLPFFRMSEYIWVDQICINQADISEKSSQVQLMGRIYRECVLVHIWLGGYQKDTRDLQYVRQSLEPLNWKPHKCDKYKALDMVDRQTWRVLGIRRITRKRARGMINFFNRAWFKRSWILQEEVLAPMSNALFGLTLMPFHQDLIGFMAFLKNTGWFEKLFFQMQHKYLQSTVISEFFSNIERVAYSLGIRNYFIQDHYYGGSLPLGTITRMFRASEATDPRDKVYAFLGLIENEATQKAAQIVPDYSRSIESV</sequence>
<comment type="caution">
    <text evidence="2">The sequence shown here is derived from an EMBL/GenBank/DDBJ whole genome shotgun (WGS) entry which is preliminary data.</text>
</comment>
<dbReference type="RefSeq" id="XP_036542176.1">
    <property type="nucleotide sequence ID" value="XM_036680009.1"/>
</dbReference>
<reference evidence="2 3" key="1">
    <citation type="submission" date="2020-05" db="EMBL/GenBank/DDBJ databases">
        <title>Identification and distribution of gene clusters putatively required for synthesis of sphingolipid metabolism inhibitors in phylogenetically diverse species of the filamentous fungus Fusarium.</title>
        <authorList>
            <person name="Kim H.-S."/>
            <person name="Busman M."/>
            <person name="Brown D.W."/>
            <person name="Divon H."/>
            <person name="Uhlig S."/>
            <person name="Proctor R.H."/>
        </authorList>
    </citation>
    <scope>NUCLEOTIDE SEQUENCE [LARGE SCALE GENOMIC DNA]</scope>
    <source>
        <strain evidence="2 3">NRRL 66333</strain>
    </source>
</reference>
<dbReference type="PANTHER" id="PTHR24148:SF64">
    <property type="entry name" value="HETEROKARYON INCOMPATIBILITY DOMAIN-CONTAINING PROTEIN"/>
    <property type="match status" value="1"/>
</dbReference>
<dbReference type="GeneID" id="59314727"/>
<keyword evidence="3" id="KW-1185">Reference proteome</keyword>
<dbReference type="InterPro" id="IPR010730">
    <property type="entry name" value="HET"/>
</dbReference>
<gene>
    <name evidence="2" type="ORF">FSUBG_2256</name>
</gene>
<dbReference type="PANTHER" id="PTHR24148">
    <property type="entry name" value="ANKYRIN REPEAT DOMAIN-CONTAINING PROTEIN 39 HOMOLOG-RELATED"/>
    <property type="match status" value="1"/>
</dbReference>
<evidence type="ECO:0000313" key="3">
    <source>
        <dbReference type="Proteomes" id="UP000547976"/>
    </source>
</evidence>
<dbReference type="InterPro" id="IPR052895">
    <property type="entry name" value="HetReg/Transcr_Mod"/>
</dbReference>
<protein>
    <submittedName>
        <fullName evidence="2">Het-domain protein</fullName>
    </submittedName>
</protein>
<dbReference type="EMBL" id="JAAOAV010000019">
    <property type="protein sequence ID" value="KAF5611423.1"/>
    <property type="molecule type" value="Genomic_DNA"/>
</dbReference>
<accession>A0A8H5QCE0</accession>